<feature type="region of interest" description="Disordered" evidence="2">
    <location>
        <begin position="630"/>
        <end position="668"/>
    </location>
</feature>
<dbReference type="GO" id="GO:0032955">
    <property type="term" value="P:regulation of division septum assembly"/>
    <property type="evidence" value="ECO:0007669"/>
    <property type="project" value="TreeGrafter"/>
</dbReference>
<dbReference type="OrthoDB" id="10256089at2759"/>
<organism evidence="4 5">
    <name type="scientific">Hyaloscypha variabilis (strain UAMH 11265 / GT02V1 / F)</name>
    <name type="common">Meliniomyces variabilis</name>
    <dbReference type="NCBI Taxonomy" id="1149755"/>
    <lineage>
        <taxon>Eukaryota</taxon>
        <taxon>Fungi</taxon>
        <taxon>Dikarya</taxon>
        <taxon>Ascomycota</taxon>
        <taxon>Pezizomycotina</taxon>
        <taxon>Leotiomycetes</taxon>
        <taxon>Helotiales</taxon>
        <taxon>Hyaloscyphaceae</taxon>
        <taxon>Hyaloscypha</taxon>
        <taxon>Hyaloscypha variabilis</taxon>
    </lineage>
</organism>
<protein>
    <recommendedName>
        <fullName evidence="3">DH domain-containing protein</fullName>
    </recommendedName>
</protein>
<feature type="compositionally biased region" description="Low complexity" evidence="2">
    <location>
        <begin position="244"/>
        <end position="253"/>
    </location>
</feature>
<dbReference type="PANTHER" id="PTHR22834:SF20">
    <property type="entry name" value="SH3 DOMAIN-CONTAINING PROTEIN"/>
    <property type="match status" value="1"/>
</dbReference>
<dbReference type="PANTHER" id="PTHR22834">
    <property type="entry name" value="NUCLEAR FUSION PROTEIN FUS2"/>
    <property type="match status" value="1"/>
</dbReference>
<feature type="compositionally biased region" description="Polar residues" evidence="2">
    <location>
        <begin position="214"/>
        <end position="235"/>
    </location>
</feature>
<dbReference type="EMBL" id="KZ613946">
    <property type="protein sequence ID" value="PMD39379.1"/>
    <property type="molecule type" value="Genomic_DNA"/>
</dbReference>
<dbReference type="Gene3D" id="1.20.1270.60">
    <property type="entry name" value="Arfaptin homology (AH) domain/BAR domain"/>
    <property type="match status" value="1"/>
</dbReference>
<feature type="compositionally biased region" description="Polar residues" evidence="2">
    <location>
        <begin position="1725"/>
        <end position="1750"/>
    </location>
</feature>
<feature type="compositionally biased region" description="Polar residues" evidence="2">
    <location>
        <begin position="1106"/>
        <end position="1117"/>
    </location>
</feature>
<dbReference type="InterPro" id="IPR000219">
    <property type="entry name" value="DH_dom"/>
</dbReference>
<dbReference type="SUPFAM" id="SSF48065">
    <property type="entry name" value="DBL homology domain (DH-domain)"/>
    <property type="match status" value="1"/>
</dbReference>
<feature type="compositionally biased region" description="Polar residues" evidence="2">
    <location>
        <begin position="394"/>
        <end position="419"/>
    </location>
</feature>
<dbReference type="GO" id="GO:0031991">
    <property type="term" value="P:regulation of actomyosin contractile ring contraction"/>
    <property type="evidence" value="ECO:0007669"/>
    <property type="project" value="TreeGrafter"/>
</dbReference>
<dbReference type="Gene3D" id="1.20.900.10">
    <property type="entry name" value="Dbl homology (DH) domain"/>
    <property type="match status" value="1"/>
</dbReference>
<dbReference type="Pfam" id="PF00621">
    <property type="entry name" value="RhoGEF"/>
    <property type="match status" value="1"/>
</dbReference>
<feature type="compositionally biased region" description="Polar residues" evidence="2">
    <location>
        <begin position="439"/>
        <end position="449"/>
    </location>
</feature>
<dbReference type="SUPFAM" id="SSF103657">
    <property type="entry name" value="BAR/IMD domain-like"/>
    <property type="match status" value="1"/>
</dbReference>
<keyword evidence="5" id="KW-1185">Reference proteome</keyword>
<feature type="region of interest" description="Disordered" evidence="2">
    <location>
        <begin position="817"/>
        <end position="840"/>
    </location>
</feature>
<feature type="compositionally biased region" description="Basic and acidic residues" evidence="2">
    <location>
        <begin position="562"/>
        <end position="575"/>
    </location>
</feature>
<evidence type="ECO:0000256" key="1">
    <source>
        <dbReference type="ARBA" id="ARBA00022658"/>
    </source>
</evidence>
<feature type="region of interest" description="Disordered" evidence="2">
    <location>
        <begin position="897"/>
        <end position="949"/>
    </location>
</feature>
<feature type="compositionally biased region" description="Basic and acidic residues" evidence="2">
    <location>
        <begin position="1838"/>
        <end position="1850"/>
    </location>
</feature>
<proteinExistence type="predicted"/>
<feature type="compositionally biased region" description="Polar residues" evidence="2">
    <location>
        <begin position="1693"/>
        <end position="1715"/>
    </location>
</feature>
<dbReference type="FunFam" id="1.20.900.10:FF:000053">
    <property type="entry name" value="Rho guanyl nucleotide exchange factor, putative"/>
    <property type="match status" value="1"/>
</dbReference>
<reference evidence="4 5" key="1">
    <citation type="submission" date="2016-04" db="EMBL/GenBank/DDBJ databases">
        <title>A degradative enzymes factory behind the ericoid mycorrhizal symbiosis.</title>
        <authorList>
            <consortium name="DOE Joint Genome Institute"/>
            <person name="Martino E."/>
            <person name="Morin E."/>
            <person name="Grelet G."/>
            <person name="Kuo A."/>
            <person name="Kohler A."/>
            <person name="Daghino S."/>
            <person name="Barry K."/>
            <person name="Choi C."/>
            <person name="Cichocki N."/>
            <person name="Clum A."/>
            <person name="Copeland A."/>
            <person name="Hainaut M."/>
            <person name="Haridas S."/>
            <person name="Labutti K."/>
            <person name="Lindquist E."/>
            <person name="Lipzen A."/>
            <person name="Khouja H.-R."/>
            <person name="Murat C."/>
            <person name="Ohm R."/>
            <person name="Olson A."/>
            <person name="Spatafora J."/>
            <person name="Veneault-Fourrey C."/>
            <person name="Henrissat B."/>
            <person name="Grigoriev I."/>
            <person name="Martin F."/>
            <person name="Perotto S."/>
        </authorList>
    </citation>
    <scope>NUCLEOTIDE SEQUENCE [LARGE SCALE GENOMIC DNA]</scope>
    <source>
        <strain evidence="4 5">F</strain>
    </source>
</reference>
<feature type="compositionally biased region" description="Polar residues" evidence="2">
    <location>
        <begin position="817"/>
        <end position="827"/>
    </location>
</feature>
<dbReference type="SMART" id="SM00325">
    <property type="entry name" value="RhoGEF"/>
    <property type="match status" value="1"/>
</dbReference>
<dbReference type="Proteomes" id="UP000235786">
    <property type="component" value="Unassembled WGS sequence"/>
</dbReference>
<dbReference type="InterPro" id="IPR035899">
    <property type="entry name" value="DBL_dom_sf"/>
</dbReference>
<dbReference type="CDD" id="cd00160">
    <property type="entry name" value="RhoGEF"/>
    <property type="match status" value="1"/>
</dbReference>
<feature type="compositionally biased region" description="Pro residues" evidence="2">
    <location>
        <begin position="643"/>
        <end position="657"/>
    </location>
</feature>
<evidence type="ECO:0000256" key="2">
    <source>
        <dbReference type="SAM" id="MobiDB-lite"/>
    </source>
</evidence>
<feature type="compositionally biased region" description="Polar residues" evidence="2">
    <location>
        <begin position="148"/>
        <end position="167"/>
    </location>
</feature>
<feature type="region of interest" description="Disordered" evidence="2">
    <location>
        <begin position="774"/>
        <end position="800"/>
    </location>
</feature>
<feature type="compositionally biased region" description="Polar residues" evidence="2">
    <location>
        <begin position="1795"/>
        <end position="1812"/>
    </location>
</feature>
<feature type="compositionally biased region" description="Basic and acidic residues" evidence="2">
    <location>
        <begin position="73"/>
        <end position="85"/>
    </location>
</feature>
<feature type="compositionally biased region" description="Polar residues" evidence="2">
    <location>
        <begin position="1142"/>
        <end position="1163"/>
    </location>
</feature>
<feature type="region of interest" description="Disordered" evidence="2">
    <location>
        <begin position="1"/>
        <end position="494"/>
    </location>
</feature>
<feature type="compositionally biased region" description="Basic and acidic residues" evidence="2">
    <location>
        <begin position="964"/>
        <end position="981"/>
    </location>
</feature>
<feature type="region of interest" description="Disordered" evidence="2">
    <location>
        <begin position="964"/>
        <end position="1177"/>
    </location>
</feature>
<feature type="compositionally biased region" description="Polar residues" evidence="2">
    <location>
        <begin position="279"/>
        <end position="306"/>
    </location>
</feature>
<dbReference type="InterPro" id="IPR027267">
    <property type="entry name" value="AH/BAR_dom_sf"/>
</dbReference>
<accession>A0A2J6RLL8</accession>
<evidence type="ECO:0000259" key="3">
    <source>
        <dbReference type="PROSITE" id="PS50010"/>
    </source>
</evidence>
<name>A0A2J6RLL8_HYAVF</name>
<dbReference type="InterPro" id="IPR051492">
    <property type="entry name" value="Dynamin-Rho_GEF"/>
</dbReference>
<keyword evidence="1" id="KW-0344">Guanine-nucleotide releasing factor</keyword>
<evidence type="ECO:0000313" key="4">
    <source>
        <dbReference type="EMBL" id="PMD39379.1"/>
    </source>
</evidence>
<evidence type="ECO:0000313" key="5">
    <source>
        <dbReference type="Proteomes" id="UP000235786"/>
    </source>
</evidence>
<feature type="compositionally biased region" description="Polar residues" evidence="2">
    <location>
        <begin position="1"/>
        <end position="13"/>
    </location>
</feature>
<feature type="compositionally biased region" description="Low complexity" evidence="2">
    <location>
        <begin position="508"/>
        <end position="543"/>
    </location>
</feature>
<sequence>MESGINADQNFFPRTQYLPHTSPDRNPQHQRSYDPPPLPDFDQRSPQLPPKLPFLTAQNLQAVTGNGYIGSSGDRDADEFYREYRGVQQSPNGFTDMAASASESRPAASPLRSNGNGTTPKHPTIPTARTGLRPAYRSASSPLDDRNPLNNAKSSPALNGYANSRQPSVKDLLKRFDQNNSQPVSEAPRAPGRLVTRGLNNAPGLVKDRVGYQARTNNSTNTAAPGRTGASSSNVPPTRPKPPTQTTRTTRTRFATEDQHSNNTLSGAPRPARPRNAASGSISQASKSMVNLSPTSPTAPSQTQNRRPLFGEVIGQGTPDIAYGIPRAPTRRTSDSNLQHNSAHRRSKSDFDVSPSSPTAWYLGVTPALDDVDPNKTRATPGHNRNHSDFADTKVNTMNGVSPSFQNSHSRSPSLQPTASRLPRATHRLSGGSSDSSSIPSTRANSPFSTKKLANGKPPKPDQRPWSPAGRAVTPTNREKPPVGRGHRGKSPAKINTNASLKAYISAPLPKTSPPLRSSRPRQPISSAAAAAASKPKPADPTTSPKQARSGMKLTRNMGVSEQKDRKISDVQPTKEDFAARRAEVHRAYTKSIALEEQNRIRANNLRRLQERQARDAALAAEAAEAAKAAEAAVEKVEEASPINPPPEPAAEPPASHPPLHLTTSFQTPQYPYNERNQFAADQDSPTLGMPGTFINDEEPPSAVSAATFTTEIDNEPQTEAARLSRMPSARRERSGLSNHVTYMEDGLSAEQALFGSQHMDEDSIRIMLEPPTAVEQPAEPTPTKNKFSRDPSPPGAYQEDDDYVDYELPVFATTLTAASPQDSTPGHSEAISPMSGDESRFVYDEANISDASEPREMRLASMIAPEISLHEEPQEIPESSGEEPRFQLPMIRTALAPPSLTPSDVSHDYLGTPLTDMDYESSDGAAAHAVSSGVRDDGDAELSPGQKHISSWSNFNMRLSAEQKRESVWTDDSVETRDEYSEQEESAPSKFPTATRPAPPPPIDQIEPTADTQFKPEYSPLPSPHFPGIPRRESSNRHQLPPLSTSGSFAQEFADSSPGFATIHVPQWPNHSPPPPPHQPGDSSPALAGRSPPPTSYYNRRPPSSLYQSSHNGVRNSESRRASDDVYSPRASSSTPRSSTQISLEESSTEQSNKLQNTSISVGNEEEGQAKTKEQGRLYQRMRAVGEVIETESHYVKDMNVVEEIYKGTAEACPKLDVGDIKVIFRNTDEILAFSTMFLAELKSAASSVYVLRSAKQSKGTASPSTDSRVSIAPTLVDETDEQKDRKTFIGSIFIKHLKTMQRIYTDYLKNSEIASSRLGVLQTDPAVKVWLSECNLVAKDLTTAWDLDALLVKPVQRITRYVLLLEVIKKHTPIDHPDYEPLVQARTEIVDLLQKIDEMKKRVQLVGQIVGRKRKESDVRTGLAKAFGRAREAKIQTSSHRIPDDEVYLKLHEKFGDDYLRLQVVLRDVEFYTRQVTTWTNDFLRYLSSMELIMRMTASPYPELESKWARFNMSMRDMGTIALEDHIVNVRKKVIEPFEQVIQAYGPPGLAMKKRAKRRLDFERHEALKQQGKKIDKPLAEQVIQYDALNETLKLELPKLSALTVSLGKMCLVQLVQIQTEWFKIWQGKVGAVLEKDQVPKAITDIVELYFREFKYVEARIQELGIVSGFIDNMSKPRGSQSTQDEESARPSLTVTSRTRTRGQSINSDKSPSLPTPEFAKRSSGQFSFSPLVSNSPGLPQFSYQTPFANGHSRGGSGSPATPDGFMSRQYSNHPRPSTGRSFTSDGGMRPSNDYNTQVRRESGSGSAYNQHIDGPHTNRPYSGIFHSALPDGPEDSQRSSRASSRDRNVSGGYNVLYLAASLFEFNISATKSEAGYPYLTYQAGEIFDVIGEKGELWLAKNQDDPSDQVGWIWSKHFARLATD</sequence>
<feature type="compositionally biased region" description="Low complexity" evidence="2">
    <location>
        <begin position="268"/>
        <end position="278"/>
    </location>
</feature>
<feature type="compositionally biased region" description="Polar residues" evidence="2">
    <location>
        <begin position="1771"/>
        <end position="1787"/>
    </location>
</feature>
<dbReference type="GO" id="GO:0005737">
    <property type="term" value="C:cytoplasm"/>
    <property type="evidence" value="ECO:0007669"/>
    <property type="project" value="InterPro"/>
</dbReference>
<dbReference type="STRING" id="1149755.A0A2J6RLL8"/>
<feature type="compositionally biased region" description="Low complexity" evidence="2">
    <location>
        <begin position="98"/>
        <end position="113"/>
    </location>
</feature>
<feature type="compositionally biased region" description="Low complexity" evidence="2">
    <location>
        <begin position="1129"/>
        <end position="1141"/>
    </location>
</feature>
<dbReference type="InterPro" id="IPR004148">
    <property type="entry name" value="BAR_dom"/>
</dbReference>
<gene>
    <name evidence="4" type="ORF">L207DRAFT_583258</name>
</gene>
<feature type="region of interest" description="Disordered" evidence="2">
    <location>
        <begin position="1677"/>
        <end position="1850"/>
    </location>
</feature>
<dbReference type="GO" id="GO:0005085">
    <property type="term" value="F:guanyl-nucleotide exchange factor activity"/>
    <property type="evidence" value="ECO:0007669"/>
    <property type="project" value="UniProtKB-KW"/>
</dbReference>
<dbReference type="Pfam" id="PF03114">
    <property type="entry name" value="BAR"/>
    <property type="match status" value="1"/>
</dbReference>
<feature type="region of interest" description="Disordered" evidence="2">
    <location>
        <begin position="507"/>
        <end position="575"/>
    </location>
</feature>
<feature type="domain" description="DH" evidence="3">
    <location>
        <begin position="1181"/>
        <end position="1401"/>
    </location>
</feature>
<dbReference type="CDD" id="cd07589">
    <property type="entry name" value="BAR_DNMBP"/>
    <property type="match status" value="1"/>
</dbReference>
<dbReference type="PROSITE" id="PS50010">
    <property type="entry name" value="DH_2"/>
    <property type="match status" value="1"/>
</dbReference>